<protein>
    <recommendedName>
        <fullName evidence="10">Fungal N-terminal domain-containing protein</fullName>
    </recommendedName>
</protein>
<dbReference type="Pfam" id="PF00503">
    <property type="entry name" value="G-alpha"/>
    <property type="match status" value="1"/>
</dbReference>
<sequence length="465" mass="52220">MDPITAVSTLGAVVGIIDVITKSISGLREVGARYKDAEFTVAALVSQLVTLRAALTKIREWMDSQPVESHYQLVLDLGDTLSFCGILTDKLESEVLRCNRSPRGLLKAQSKLKFAVGGKSIEDLQNMVLHQTNALNLVVAAYNLGPTEQRAFLESSRIRQVFNTTKDDVSSLYVHRDSASIATKLTDRLSLFSREFAFDRVLWVSKVYKDASPRLLEAMRERARQKEDEAERQRSRSIDQGLKRDAREAAKTVRVLLVDSSAFENIDRIIADDYFPTSQDALHAWACSKTIDETVLDYRGPKSPSVKVCSVSSHLLQSKTWTQQLASGASVIVFLVDITSYCRYSSLDDPTTTEMSDAMTLFKSIVNSHMGSSASPAVWFRNCRDFHTKAERSPVKNWFPDYTGGSDSGEAVRYFGDRFQALYDGYRDFFLLCSEAEDDRLVREFLSIAAHVRINEDLRVAKVIR</sequence>
<dbReference type="InterPro" id="IPR001019">
    <property type="entry name" value="Gprotein_alpha_su"/>
</dbReference>
<dbReference type="GO" id="GO:0046872">
    <property type="term" value="F:metal ion binding"/>
    <property type="evidence" value="ECO:0007669"/>
    <property type="project" value="UniProtKB-KW"/>
</dbReference>
<evidence type="ECO:0000256" key="1">
    <source>
        <dbReference type="ARBA" id="ARBA00022723"/>
    </source>
</evidence>
<dbReference type="InterPro" id="IPR027417">
    <property type="entry name" value="P-loop_NTPase"/>
</dbReference>
<evidence type="ECO:0000256" key="7">
    <source>
        <dbReference type="SAM" id="MobiDB-lite"/>
    </source>
</evidence>
<feature type="binding site" evidence="6">
    <location>
        <position position="288"/>
    </location>
    <ligand>
        <name>Mg(2+)</name>
        <dbReference type="ChEBI" id="CHEBI:18420"/>
    </ligand>
</feature>
<keyword evidence="1 6" id="KW-0479">Metal-binding</keyword>
<evidence type="ECO:0000256" key="2">
    <source>
        <dbReference type="ARBA" id="ARBA00022741"/>
    </source>
</evidence>
<name>A0AAD4I1I9_9PEZI</name>
<dbReference type="GO" id="GO:0001664">
    <property type="term" value="F:G protein-coupled receptor binding"/>
    <property type="evidence" value="ECO:0007669"/>
    <property type="project" value="TreeGrafter"/>
</dbReference>
<dbReference type="GO" id="GO:0005834">
    <property type="term" value="C:heterotrimeric G-protein complex"/>
    <property type="evidence" value="ECO:0007669"/>
    <property type="project" value="TreeGrafter"/>
</dbReference>
<feature type="binding site" evidence="5">
    <location>
        <begin position="259"/>
        <end position="260"/>
    </location>
    <ligand>
        <name>GTP</name>
        <dbReference type="ChEBI" id="CHEBI:37565"/>
    </ligand>
</feature>
<dbReference type="SUPFAM" id="SSF52540">
    <property type="entry name" value="P-loop containing nucleoside triphosphate hydrolases"/>
    <property type="match status" value="1"/>
</dbReference>
<evidence type="ECO:0000256" key="6">
    <source>
        <dbReference type="PIRSR" id="PIRSR601019-2"/>
    </source>
</evidence>
<keyword evidence="6" id="KW-0460">Magnesium</keyword>
<dbReference type="EMBL" id="JAHCVI010000001">
    <property type="protein sequence ID" value="KAG7290310.1"/>
    <property type="molecule type" value="Genomic_DNA"/>
</dbReference>
<proteinExistence type="predicted"/>
<dbReference type="GO" id="GO:0005525">
    <property type="term" value="F:GTP binding"/>
    <property type="evidence" value="ECO:0007669"/>
    <property type="project" value="UniProtKB-KW"/>
</dbReference>
<dbReference type="Gene3D" id="3.40.50.300">
    <property type="entry name" value="P-loop containing nucleotide triphosphate hydrolases"/>
    <property type="match status" value="1"/>
</dbReference>
<feature type="region of interest" description="Disordered" evidence="7">
    <location>
        <begin position="222"/>
        <end position="243"/>
    </location>
</feature>
<accession>A0AAD4I1I9</accession>
<evidence type="ECO:0000313" key="9">
    <source>
        <dbReference type="Proteomes" id="UP001197093"/>
    </source>
</evidence>
<dbReference type="AlphaFoldDB" id="A0AAD4I1I9"/>
<dbReference type="GO" id="GO:0005737">
    <property type="term" value="C:cytoplasm"/>
    <property type="evidence" value="ECO:0007669"/>
    <property type="project" value="TreeGrafter"/>
</dbReference>
<dbReference type="Proteomes" id="UP001197093">
    <property type="component" value="Unassembled WGS sequence"/>
</dbReference>
<keyword evidence="3 5" id="KW-0342">GTP-binding</keyword>
<reference evidence="8" key="1">
    <citation type="submission" date="2023-02" db="EMBL/GenBank/DDBJ databases">
        <authorList>
            <person name="Palmer J.M."/>
        </authorList>
    </citation>
    <scope>NUCLEOTIDE SEQUENCE</scope>
    <source>
        <strain evidence="8">FW57</strain>
    </source>
</reference>
<feature type="binding site" evidence="5">
    <location>
        <position position="436"/>
    </location>
    <ligand>
        <name>GTP</name>
        <dbReference type="ChEBI" id="CHEBI:37565"/>
    </ligand>
</feature>
<feature type="binding site" evidence="5">
    <location>
        <begin position="382"/>
        <end position="385"/>
    </location>
    <ligand>
        <name>GTP</name>
        <dbReference type="ChEBI" id="CHEBI:37565"/>
    </ligand>
</feature>
<evidence type="ECO:0000256" key="3">
    <source>
        <dbReference type="ARBA" id="ARBA00023134"/>
    </source>
</evidence>
<dbReference type="PANTHER" id="PTHR10218">
    <property type="entry name" value="GTP-BINDING PROTEIN ALPHA SUBUNIT"/>
    <property type="match status" value="1"/>
</dbReference>
<evidence type="ECO:0000313" key="8">
    <source>
        <dbReference type="EMBL" id="KAG7290310.1"/>
    </source>
</evidence>
<dbReference type="GO" id="GO:0007188">
    <property type="term" value="P:adenylate cyclase-modulating G protein-coupled receptor signaling pathway"/>
    <property type="evidence" value="ECO:0007669"/>
    <property type="project" value="TreeGrafter"/>
</dbReference>
<dbReference type="PROSITE" id="PS51882">
    <property type="entry name" value="G_ALPHA"/>
    <property type="match status" value="1"/>
</dbReference>
<dbReference type="PANTHER" id="PTHR10218:SF302">
    <property type="entry name" value="GUANINE NUCLEOTIDE-BINDING PROTEIN ALPHA-5 SUBUNIT"/>
    <property type="match status" value="1"/>
</dbReference>
<keyword evidence="9" id="KW-1185">Reference proteome</keyword>
<evidence type="ECO:0000256" key="4">
    <source>
        <dbReference type="ARBA" id="ARBA00023224"/>
    </source>
</evidence>
<dbReference type="GO" id="GO:0003924">
    <property type="term" value="F:GTPase activity"/>
    <property type="evidence" value="ECO:0007669"/>
    <property type="project" value="InterPro"/>
</dbReference>
<dbReference type="GO" id="GO:0031683">
    <property type="term" value="F:G-protein beta/gamma-subunit complex binding"/>
    <property type="evidence" value="ECO:0007669"/>
    <property type="project" value="InterPro"/>
</dbReference>
<organism evidence="8 9">
    <name type="scientific">Staphylotrichum longicolle</name>
    <dbReference type="NCBI Taxonomy" id="669026"/>
    <lineage>
        <taxon>Eukaryota</taxon>
        <taxon>Fungi</taxon>
        <taxon>Dikarya</taxon>
        <taxon>Ascomycota</taxon>
        <taxon>Pezizomycotina</taxon>
        <taxon>Sordariomycetes</taxon>
        <taxon>Sordariomycetidae</taxon>
        <taxon>Sordariales</taxon>
        <taxon>Chaetomiaceae</taxon>
        <taxon>Staphylotrichum</taxon>
    </lineage>
</organism>
<keyword evidence="2 5" id="KW-0547">Nucleotide-binding</keyword>
<dbReference type="SMART" id="SM00275">
    <property type="entry name" value="G_alpha"/>
    <property type="match status" value="1"/>
</dbReference>
<evidence type="ECO:0008006" key="10">
    <source>
        <dbReference type="Google" id="ProtNLM"/>
    </source>
</evidence>
<evidence type="ECO:0000256" key="5">
    <source>
        <dbReference type="PIRSR" id="PIRSR601019-1"/>
    </source>
</evidence>
<gene>
    <name evidence="8" type="ORF">NEMBOFW57_000309</name>
</gene>
<comment type="caution">
    <text evidence="8">The sequence shown here is derived from an EMBL/GenBank/DDBJ whole genome shotgun (WGS) entry which is preliminary data.</text>
</comment>
<keyword evidence="4" id="KW-0807">Transducer</keyword>